<evidence type="ECO:0000256" key="1">
    <source>
        <dbReference type="SAM" id="MobiDB-lite"/>
    </source>
</evidence>
<dbReference type="eggNOG" id="ENOG5033FYM">
    <property type="taxonomic scope" value="Bacteria"/>
</dbReference>
<evidence type="ECO:0000313" key="3">
    <source>
        <dbReference type="Proteomes" id="UP000002033"/>
    </source>
</evidence>
<keyword evidence="3" id="KW-1185">Reference proteome</keyword>
<dbReference type="OrthoDB" id="8419467at2"/>
<dbReference type="EMBL" id="CP002083">
    <property type="protein sequence ID" value="ADJ23037.1"/>
    <property type="molecule type" value="Genomic_DNA"/>
</dbReference>
<dbReference type="STRING" id="582899.Hden_1225"/>
<sequence precursor="true">MSLERAALRLATVMALTNGYAAPWPTMAQNRVFDSRQDQIQGIEVGQVVPMVIVYTDDDIGHAISNNQDGPPFDHETHLILEITLGQATEYKADDESDPVLVLIPPQSEPELEASIDAFEAQIYRVFRDKAGPWGAQLDAVINRIKSWESKRFVDHETSIRLVSRQITLAVRLVQPEDPRIGSGDPYIPEPYNSLLQAIIDGDGPHAPTATLIQEQLLGNAGATPFNLPQLDRIRFIEANQARKNEAGDAAGPRADGVAEIDYST</sequence>
<dbReference type="AlphaFoldDB" id="D8JWC4"/>
<gene>
    <name evidence="2" type="ordered locus">Hden_1225</name>
</gene>
<evidence type="ECO:0000313" key="2">
    <source>
        <dbReference type="EMBL" id="ADJ23037.1"/>
    </source>
</evidence>
<protein>
    <submittedName>
        <fullName evidence="2">Uncharacterized protein</fullName>
    </submittedName>
</protein>
<dbReference type="RefSeq" id="WP_013215252.1">
    <property type="nucleotide sequence ID" value="NC_014313.1"/>
</dbReference>
<feature type="region of interest" description="Disordered" evidence="1">
    <location>
        <begin position="245"/>
        <end position="265"/>
    </location>
</feature>
<proteinExistence type="predicted"/>
<dbReference type="Proteomes" id="UP000002033">
    <property type="component" value="Chromosome"/>
</dbReference>
<reference evidence="3" key="1">
    <citation type="journal article" date="2011" name="J. Bacteriol.">
        <title>Genome sequences of eight morphologically diverse alphaproteobacteria.</title>
        <authorList>
            <consortium name="US DOE Joint Genome Institute"/>
            <person name="Brown P.J."/>
            <person name="Kysela D.T."/>
            <person name="Buechlein A."/>
            <person name="Hemmerich C."/>
            <person name="Brun Y.V."/>
        </authorList>
    </citation>
    <scope>NUCLEOTIDE SEQUENCE [LARGE SCALE GENOMIC DNA]</scope>
    <source>
        <strain evidence="3">ATCC 51888 / DSM 1869 / NCIB 11706 / TK 0415</strain>
    </source>
</reference>
<accession>D8JWC4</accession>
<organism evidence="2 3">
    <name type="scientific">Hyphomicrobium denitrificans (strain ATCC 51888 / DSM 1869 / NCIMB 11706 / TK 0415)</name>
    <dbReference type="NCBI Taxonomy" id="582899"/>
    <lineage>
        <taxon>Bacteria</taxon>
        <taxon>Pseudomonadati</taxon>
        <taxon>Pseudomonadota</taxon>
        <taxon>Alphaproteobacteria</taxon>
        <taxon>Hyphomicrobiales</taxon>
        <taxon>Hyphomicrobiaceae</taxon>
        <taxon>Hyphomicrobium</taxon>
    </lineage>
</organism>
<name>D8JWC4_HYPDA</name>
<dbReference type="KEGG" id="hdn:Hden_1225"/>
<dbReference type="HOGENOM" id="CLU_1048769_0_0_5"/>